<sequence length="75" mass="8680">MLPKAFRAETKDENNTPRLSSENDLILSINQSMHSMQIIGKIQSAEKHSDQTNDLEIISRPFESIAQKRKTLKYY</sequence>
<comment type="caution">
    <text evidence="2">The sequence shown here is derived from an EMBL/GenBank/DDBJ whole genome shotgun (WGS) entry which is preliminary data.</text>
</comment>
<dbReference type="AlphaFoldDB" id="A0A132AD78"/>
<feature type="compositionally biased region" description="Basic and acidic residues" evidence="1">
    <location>
        <begin position="1"/>
        <end position="15"/>
    </location>
</feature>
<accession>A0A132AD78</accession>
<dbReference type="Proteomes" id="UP000616769">
    <property type="component" value="Unassembled WGS sequence"/>
</dbReference>
<evidence type="ECO:0000313" key="3">
    <source>
        <dbReference type="Proteomes" id="UP000616769"/>
    </source>
</evidence>
<name>A0A132AD78_SARSC</name>
<dbReference type="EMBL" id="JXLN01012487">
    <property type="protein sequence ID" value="KPM08535.1"/>
    <property type="molecule type" value="Genomic_DNA"/>
</dbReference>
<gene>
    <name evidence="2" type="ORF">QR98_0070570</name>
</gene>
<evidence type="ECO:0000313" key="2">
    <source>
        <dbReference type="EMBL" id="KPM08535.1"/>
    </source>
</evidence>
<proteinExistence type="predicted"/>
<reference evidence="2 3" key="1">
    <citation type="journal article" date="2015" name="Parasit. Vectors">
        <title>Draft genome of the scabies mite.</title>
        <authorList>
            <person name="Rider S.D.Jr."/>
            <person name="Morgan M.S."/>
            <person name="Arlian L.G."/>
        </authorList>
    </citation>
    <scope>NUCLEOTIDE SEQUENCE [LARGE SCALE GENOMIC DNA]</scope>
    <source>
        <strain evidence="2">Arlian Lab</strain>
    </source>
</reference>
<evidence type="ECO:0000256" key="1">
    <source>
        <dbReference type="SAM" id="MobiDB-lite"/>
    </source>
</evidence>
<dbReference type="VEuPathDB" id="VectorBase:SSCA005308"/>
<organism evidence="2 3">
    <name type="scientific">Sarcoptes scabiei</name>
    <name type="common">Itch mite</name>
    <name type="synonym">Acarus scabiei</name>
    <dbReference type="NCBI Taxonomy" id="52283"/>
    <lineage>
        <taxon>Eukaryota</taxon>
        <taxon>Metazoa</taxon>
        <taxon>Ecdysozoa</taxon>
        <taxon>Arthropoda</taxon>
        <taxon>Chelicerata</taxon>
        <taxon>Arachnida</taxon>
        <taxon>Acari</taxon>
        <taxon>Acariformes</taxon>
        <taxon>Sarcoptiformes</taxon>
        <taxon>Astigmata</taxon>
        <taxon>Psoroptidia</taxon>
        <taxon>Sarcoptoidea</taxon>
        <taxon>Sarcoptidae</taxon>
        <taxon>Sarcoptinae</taxon>
        <taxon>Sarcoptes</taxon>
    </lineage>
</organism>
<protein>
    <submittedName>
        <fullName evidence="2">Uncharacterized protein</fullName>
    </submittedName>
</protein>
<feature type="region of interest" description="Disordered" evidence="1">
    <location>
        <begin position="1"/>
        <end position="23"/>
    </location>
</feature>